<evidence type="ECO:0000313" key="2">
    <source>
        <dbReference type="Proteomes" id="UP001162483"/>
    </source>
</evidence>
<protein>
    <submittedName>
        <fullName evidence="1">Uncharacterized protein</fullName>
    </submittedName>
</protein>
<accession>A0ABN9FWB6</accession>
<name>A0ABN9FWB6_9NEOB</name>
<proteinExistence type="predicted"/>
<reference evidence="1" key="1">
    <citation type="submission" date="2023-05" db="EMBL/GenBank/DDBJ databases">
        <authorList>
            <person name="Stuckert A."/>
        </authorList>
    </citation>
    <scope>NUCLEOTIDE SEQUENCE</scope>
</reference>
<dbReference type="Proteomes" id="UP001162483">
    <property type="component" value="Unassembled WGS sequence"/>
</dbReference>
<feature type="non-terminal residue" evidence="1">
    <location>
        <position position="1"/>
    </location>
</feature>
<organism evidence="1 2">
    <name type="scientific">Staurois parvus</name>
    <dbReference type="NCBI Taxonomy" id="386267"/>
    <lineage>
        <taxon>Eukaryota</taxon>
        <taxon>Metazoa</taxon>
        <taxon>Chordata</taxon>
        <taxon>Craniata</taxon>
        <taxon>Vertebrata</taxon>
        <taxon>Euteleostomi</taxon>
        <taxon>Amphibia</taxon>
        <taxon>Batrachia</taxon>
        <taxon>Anura</taxon>
        <taxon>Neobatrachia</taxon>
        <taxon>Ranoidea</taxon>
        <taxon>Ranidae</taxon>
        <taxon>Staurois</taxon>
    </lineage>
</organism>
<gene>
    <name evidence="1" type="ORF">SPARVUS_LOCUS12724461</name>
</gene>
<comment type="caution">
    <text evidence="1">The sequence shown here is derived from an EMBL/GenBank/DDBJ whole genome shotgun (WGS) entry which is preliminary data.</text>
</comment>
<sequence length="55" mass="5798">FPLHQINVTAEKLGPFAHLVVSIIGQGVGVHKELIGNGQGQTDRLETRALPEGPG</sequence>
<evidence type="ECO:0000313" key="1">
    <source>
        <dbReference type="EMBL" id="CAI9600300.1"/>
    </source>
</evidence>
<dbReference type="EMBL" id="CATNWA010017415">
    <property type="protein sequence ID" value="CAI9600300.1"/>
    <property type="molecule type" value="Genomic_DNA"/>
</dbReference>
<keyword evidence="2" id="KW-1185">Reference proteome</keyword>